<accession>A0A6B0UTK8</accession>
<evidence type="ECO:0000313" key="1">
    <source>
        <dbReference type="EMBL" id="MXU93093.1"/>
    </source>
</evidence>
<name>A0A6B0UTK8_IXORI</name>
<dbReference type="AlphaFoldDB" id="A0A6B0UTK8"/>
<dbReference type="EMBL" id="GIFC01011010">
    <property type="protein sequence ID" value="MXU93093.1"/>
    <property type="molecule type" value="Transcribed_RNA"/>
</dbReference>
<organism evidence="1">
    <name type="scientific">Ixodes ricinus</name>
    <name type="common">Common tick</name>
    <name type="synonym">Acarus ricinus</name>
    <dbReference type="NCBI Taxonomy" id="34613"/>
    <lineage>
        <taxon>Eukaryota</taxon>
        <taxon>Metazoa</taxon>
        <taxon>Ecdysozoa</taxon>
        <taxon>Arthropoda</taxon>
        <taxon>Chelicerata</taxon>
        <taxon>Arachnida</taxon>
        <taxon>Acari</taxon>
        <taxon>Parasitiformes</taxon>
        <taxon>Ixodida</taxon>
        <taxon>Ixodoidea</taxon>
        <taxon>Ixodidae</taxon>
        <taxon>Ixodinae</taxon>
        <taxon>Ixodes</taxon>
    </lineage>
</organism>
<protein>
    <submittedName>
        <fullName evidence="1">Putative secreted protein</fullName>
    </submittedName>
</protein>
<sequence length="141" mass="15482">MATGPRLLTMCAAKRVAAVSFPRLAKLWAYEHCQTVNFEGVSFGLRWFLASTVLFKHTIELVVAPDALPGIFQQDSTLHARFSGLRLPLQHFSILSYPLPLWTGMTFPIASSPSPITPSFASHQASIPLCNALRGLDVICK</sequence>
<reference evidence="1" key="1">
    <citation type="submission" date="2019-12" db="EMBL/GenBank/DDBJ databases">
        <title>An insight into the sialome of adult female Ixodes ricinus ticks feeding for 6 days.</title>
        <authorList>
            <person name="Perner J."/>
            <person name="Ribeiro J.M.C."/>
        </authorList>
    </citation>
    <scope>NUCLEOTIDE SEQUENCE</scope>
    <source>
        <strain evidence="1">Semi-engorged</strain>
        <tissue evidence="1">Salivary glands</tissue>
    </source>
</reference>
<proteinExistence type="predicted"/>